<protein>
    <submittedName>
        <fullName evidence="1">Uncharacterized protein</fullName>
    </submittedName>
</protein>
<evidence type="ECO:0000313" key="1">
    <source>
        <dbReference type="EMBL" id="KAG7309492.1"/>
    </source>
</evidence>
<organism evidence="1 2">
    <name type="scientific">Plutella xylostella</name>
    <name type="common">Diamondback moth</name>
    <name type="synonym">Plutella maculipennis</name>
    <dbReference type="NCBI Taxonomy" id="51655"/>
    <lineage>
        <taxon>Eukaryota</taxon>
        <taxon>Metazoa</taxon>
        <taxon>Ecdysozoa</taxon>
        <taxon>Arthropoda</taxon>
        <taxon>Hexapoda</taxon>
        <taxon>Insecta</taxon>
        <taxon>Pterygota</taxon>
        <taxon>Neoptera</taxon>
        <taxon>Endopterygota</taxon>
        <taxon>Lepidoptera</taxon>
        <taxon>Glossata</taxon>
        <taxon>Ditrysia</taxon>
        <taxon>Yponomeutoidea</taxon>
        <taxon>Plutellidae</taxon>
        <taxon>Plutella</taxon>
    </lineage>
</organism>
<gene>
    <name evidence="1" type="ORF">JYU34_005463</name>
</gene>
<name>A0ABQ7QWS6_PLUXY</name>
<sequence>MSIRRASHVTDLSEQYLARSGTLPGPPGYPANIRAPDISTFCMTLRCPSTLRFGEAG</sequence>
<proteinExistence type="predicted"/>
<reference evidence="1 2" key="1">
    <citation type="submission" date="2021-06" db="EMBL/GenBank/DDBJ databases">
        <title>A haploid diamondback moth (Plutella xylostella L.) genome assembly resolves 31 chromosomes and identifies a diamide resistance mutation.</title>
        <authorList>
            <person name="Ward C.M."/>
            <person name="Perry K.D."/>
            <person name="Baker G."/>
            <person name="Powis K."/>
            <person name="Heckel D.G."/>
            <person name="Baxter S.W."/>
        </authorList>
    </citation>
    <scope>NUCLEOTIDE SEQUENCE [LARGE SCALE GENOMIC DNA]</scope>
    <source>
        <strain evidence="1 2">LV</strain>
        <tissue evidence="1">Single pupa</tissue>
    </source>
</reference>
<dbReference type="EMBL" id="JAHIBW010000007">
    <property type="protein sequence ID" value="KAG7309492.1"/>
    <property type="molecule type" value="Genomic_DNA"/>
</dbReference>
<accession>A0ABQ7QWS6</accession>
<feature type="non-terminal residue" evidence="1">
    <location>
        <position position="57"/>
    </location>
</feature>
<evidence type="ECO:0000313" key="2">
    <source>
        <dbReference type="Proteomes" id="UP000823941"/>
    </source>
</evidence>
<keyword evidence="2" id="KW-1185">Reference proteome</keyword>
<dbReference type="Proteomes" id="UP000823941">
    <property type="component" value="Chromosome 7"/>
</dbReference>
<comment type="caution">
    <text evidence="1">The sequence shown here is derived from an EMBL/GenBank/DDBJ whole genome shotgun (WGS) entry which is preliminary data.</text>
</comment>